<gene>
    <name evidence="2" type="ORF">JM949_17935</name>
</gene>
<sequence length="67" mass="7029">MDSFRPRRTETVQDLRRTSCSGKPGAAQRVRHRVVGRGRAALPLLAGATALAGATTLRAATTLTALA</sequence>
<reference evidence="2 3" key="1">
    <citation type="submission" date="2021-01" db="EMBL/GenBank/DDBJ databases">
        <title>Draft genome sequence of Micromonospora sp. strain STR1s_6.</title>
        <authorList>
            <person name="Karlyshev A."/>
            <person name="Jawad R."/>
        </authorList>
    </citation>
    <scope>NUCLEOTIDE SEQUENCE [LARGE SCALE GENOMIC DNA]</scope>
    <source>
        <strain evidence="2 3">STR1S-6</strain>
    </source>
</reference>
<comment type="caution">
    <text evidence="2">The sequence shown here is derived from an EMBL/GenBank/DDBJ whole genome shotgun (WGS) entry which is preliminary data.</text>
</comment>
<proteinExistence type="predicted"/>
<feature type="region of interest" description="Disordered" evidence="1">
    <location>
        <begin position="1"/>
        <end position="30"/>
    </location>
</feature>
<name>A0ABS1YIE3_9ACTN</name>
<dbReference type="EMBL" id="JAEVHL010000087">
    <property type="protein sequence ID" value="MBM0277137.1"/>
    <property type="molecule type" value="Genomic_DNA"/>
</dbReference>
<evidence type="ECO:0000313" key="3">
    <source>
        <dbReference type="Proteomes" id="UP000622245"/>
    </source>
</evidence>
<accession>A0ABS1YIE3</accession>
<evidence type="ECO:0000313" key="2">
    <source>
        <dbReference type="EMBL" id="MBM0277137.1"/>
    </source>
</evidence>
<feature type="compositionally biased region" description="Basic and acidic residues" evidence="1">
    <location>
        <begin position="1"/>
        <end position="17"/>
    </location>
</feature>
<evidence type="ECO:0000256" key="1">
    <source>
        <dbReference type="SAM" id="MobiDB-lite"/>
    </source>
</evidence>
<protein>
    <submittedName>
        <fullName evidence="2">Uncharacterized protein</fullName>
    </submittedName>
</protein>
<organism evidence="2 3">
    <name type="scientific">Micromonospora tarensis</name>
    <dbReference type="NCBI Taxonomy" id="2806100"/>
    <lineage>
        <taxon>Bacteria</taxon>
        <taxon>Bacillati</taxon>
        <taxon>Actinomycetota</taxon>
        <taxon>Actinomycetes</taxon>
        <taxon>Micromonosporales</taxon>
        <taxon>Micromonosporaceae</taxon>
        <taxon>Micromonospora</taxon>
    </lineage>
</organism>
<keyword evidence="3" id="KW-1185">Reference proteome</keyword>
<dbReference type="Proteomes" id="UP000622245">
    <property type="component" value="Unassembled WGS sequence"/>
</dbReference>